<keyword evidence="3" id="KW-1185">Reference proteome</keyword>
<proteinExistence type="predicted"/>
<evidence type="ECO:0000313" key="3">
    <source>
        <dbReference type="Proteomes" id="UP001500426"/>
    </source>
</evidence>
<evidence type="ECO:0008006" key="4">
    <source>
        <dbReference type="Google" id="ProtNLM"/>
    </source>
</evidence>
<dbReference type="RefSeq" id="WP_345091255.1">
    <property type="nucleotide sequence ID" value="NZ_BAABCS010000006.1"/>
</dbReference>
<keyword evidence="1" id="KW-0472">Membrane</keyword>
<reference evidence="3" key="1">
    <citation type="journal article" date="2019" name="Int. J. Syst. Evol. Microbiol.">
        <title>The Global Catalogue of Microorganisms (GCM) 10K type strain sequencing project: providing services to taxonomists for standard genome sequencing and annotation.</title>
        <authorList>
            <consortium name="The Broad Institute Genomics Platform"/>
            <consortium name="The Broad Institute Genome Sequencing Center for Infectious Disease"/>
            <person name="Wu L."/>
            <person name="Ma J."/>
        </authorList>
    </citation>
    <scope>NUCLEOTIDE SEQUENCE [LARGE SCALE GENOMIC DNA]</scope>
    <source>
        <strain evidence="3">JCM 17068</strain>
    </source>
</reference>
<name>A0ABP7UKK5_9FLAO</name>
<feature type="transmembrane region" description="Helical" evidence="1">
    <location>
        <begin position="90"/>
        <end position="108"/>
    </location>
</feature>
<gene>
    <name evidence="2" type="ORF">GCM10022388_09060</name>
</gene>
<dbReference type="EMBL" id="BAABCS010000006">
    <property type="protein sequence ID" value="GAA4045830.1"/>
    <property type="molecule type" value="Genomic_DNA"/>
</dbReference>
<accession>A0ABP7UKK5</accession>
<evidence type="ECO:0000256" key="1">
    <source>
        <dbReference type="SAM" id="Phobius"/>
    </source>
</evidence>
<dbReference type="Proteomes" id="UP001500426">
    <property type="component" value="Unassembled WGS sequence"/>
</dbReference>
<evidence type="ECO:0000313" key="2">
    <source>
        <dbReference type="EMBL" id="GAA4045830.1"/>
    </source>
</evidence>
<keyword evidence="1" id="KW-1133">Transmembrane helix</keyword>
<organism evidence="2 3">
    <name type="scientific">Flavobacterium chungnamense</name>
    <dbReference type="NCBI Taxonomy" id="706182"/>
    <lineage>
        <taxon>Bacteria</taxon>
        <taxon>Pseudomonadati</taxon>
        <taxon>Bacteroidota</taxon>
        <taxon>Flavobacteriia</taxon>
        <taxon>Flavobacteriales</taxon>
        <taxon>Flavobacteriaceae</taxon>
        <taxon>Flavobacterium</taxon>
    </lineage>
</organism>
<protein>
    <recommendedName>
        <fullName evidence="4">Zinc-ribbon 15 domain-containing protein</fullName>
    </recommendedName>
</protein>
<sequence>MIFYGTKASNIKNGQIINVDCPHCETNISMNYAVFGKYAHIYWIPFFPIGKTTVAECNNCKRTFEYSELTQPIQTKLDREKEKDAVKTPIWMFSGLGIIAVLVAIGIYSSGETEKKEAEYLKAPKVGDVYKFESNPGFYSTMKVESVLKDSLHVLVNDMETNKTSGINDIDKPENYKELYGYSKEEIRKMYKDKKIYEIERN</sequence>
<keyword evidence="1" id="KW-0812">Transmembrane</keyword>
<comment type="caution">
    <text evidence="2">The sequence shown here is derived from an EMBL/GenBank/DDBJ whole genome shotgun (WGS) entry which is preliminary data.</text>
</comment>